<accession>A0A7X0PLW0</accession>
<protein>
    <submittedName>
        <fullName evidence="1">Uncharacterized protein</fullName>
    </submittedName>
</protein>
<dbReference type="Proteomes" id="UP000575083">
    <property type="component" value="Unassembled WGS sequence"/>
</dbReference>
<sequence length="139" mass="14559">MLTDILIASPGDAPGILSAAHGVERPRLQFNALDNMALAGLWAALGASAAEARELEGEKHLLAHTEGEWVFELPPDFVRRLAALPAQGIAGIATAWAAHEEIAQIGASGPDLEPIVDALRGFAQQAIQAHKGLLLSMSL</sequence>
<proteinExistence type="predicted"/>
<dbReference type="AlphaFoldDB" id="A0A7X0PLW0"/>
<evidence type="ECO:0000313" key="1">
    <source>
        <dbReference type="EMBL" id="MBB6564333.1"/>
    </source>
</evidence>
<dbReference type="RefSeq" id="WP_184866276.1">
    <property type="nucleotide sequence ID" value="NZ_JACHLK010000037.1"/>
</dbReference>
<gene>
    <name evidence="1" type="ORF">HNP48_007060</name>
</gene>
<keyword evidence="2" id="KW-1185">Reference proteome</keyword>
<evidence type="ECO:0000313" key="2">
    <source>
        <dbReference type="Proteomes" id="UP000575083"/>
    </source>
</evidence>
<organism evidence="1 2">
    <name type="scientific">Acidovorax soli</name>
    <dbReference type="NCBI Taxonomy" id="592050"/>
    <lineage>
        <taxon>Bacteria</taxon>
        <taxon>Pseudomonadati</taxon>
        <taxon>Pseudomonadota</taxon>
        <taxon>Betaproteobacteria</taxon>
        <taxon>Burkholderiales</taxon>
        <taxon>Comamonadaceae</taxon>
        <taxon>Acidovorax</taxon>
    </lineage>
</organism>
<name>A0A7X0PLW0_9BURK</name>
<comment type="caution">
    <text evidence="1">The sequence shown here is derived from an EMBL/GenBank/DDBJ whole genome shotgun (WGS) entry which is preliminary data.</text>
</comment>
<reference evidence="1 2" key="1">
    <citation type="submission" date="2020-08" db="EMBL/GenBank/DDBJ databases">
        <title>Functional genomics of gut bacteria from endangered species of beetles.</title>
        <authorList>
            <person name="Carlos-Shanley C."/>
        </authorList>
    </citation>
    <scope>NUCLEOTIDE SEQUENCE [LARGE SCALE GENOMIC DNA]</scope>
    <source>
        <strain evidence="1 2">S00198</strain>
    </source>
</reference>
<dbReference type="EMBL" id="JACHLK010000037">
    <property type="protein sequence ID" value="MBB6564333.1"/>
    <property type="molecule type" value="Genomic_DNA"/>
</dbReference>